<dbReference type="EMBL" id="BARS01029050">
    <property type="protein sequence ID" value="GAG00601.1"/>
    <property type="molecule type" value="Genomic_DNA"/>
</dbReference>
<reference evidence="2" key="1">
    <citation type="journal article" date="2014" name="Front. Microbiol.">
        <title>High frequency of phylogenetically diverse reductive dehalogenase-homologous genes in deep subseafloor sedimentary metagenomes.</title>
        <authorList>
            <person name="Kawai M."/>
            <person name="Futagami T."/>
            <person name="Toyoda A."/>
            <person name="Takaki Y."/>
            <person name="Nishi S."/>
            <person name="Hori S."/>
            <person name="Arai W."/>
            <person name="Tsubouchi T."/>
            <person name="Morono Y."/>
            <person name="Uchiyama I."/>
            <person name="Ito T."/>
            <person name="Fujiyama A."/>
            <person name="Inagaki F."/>
            <person name="Takami H."/>
        </authorList>
    </citation>
    <scope>NUCLEOTIDE SEQUENCE</scope>
    <source>
        <strain evidence="2">Expedition CK06-06</strain>
    </source>
</reference>
<proteinExistence type="predicted"/>
<gene>
    <name evidence="2" type="ORF">S01H1_45461</name>
</gene>
<comment type="caution">
    <text evidence="2">The sequence shown here is derived from an EMBL/GenBank/DDBJ whole genome shotgun (WGS) entry which is preliminary data.</text>
</comment>
<name>X0VJ66_9ZZZZ</name>
<feature type="transmembrane region" description="Helical" evidence="1">
    <location>
        <begin position="231"/>
        <end position="255"/>
    </location>
</feature>
<dbReference type="AlphaFoldDB" id="X0VJ66"/>
<sequence length="263" mass="28425">MHLGIPRKKTGSIIAMAALYGMIAPPINVPVMIIGGGVDMPYVGFELPLLFASLPLAIVTTLFLGYQYVRKVNLEQILQDLPESQFGKHGIRLFLPIFVLIILMLATRLFPNKYTSLGMPLIFVISSITAFRSGKSFGFLRVAKKAISNAMPVMGILVGIGMFIQIMSLTGVRGFLIVKAVQLPSFWLYIGIIISLPLFGAISSYGASYVLGVPFLLALLGRNEIIVASGLTLIASLGDLMPPTALAGIFAAQVVDESNYFRI</sequence>
<feature type="transmembrane region" description="Helical" evidence="1">
    <location>
        <begin position="116"/>
        <end position="134"/>
    </location>
</feature>
<feature type="transmembrane region" description="Helical" evidence="1">
    <location>
        <begin position="90"/>
        <end position="110"/>
    </location>
</feature>
<feature type="transmembrane region" description="Helical" evidence="1">
    <location>
        <begin position="146"/>
        <end position="166"/>
    </location>
</feature>
<protein>
    <recommendedName>
        <fullName evidence="3">TRAP C4-dicarboxylate transport system permease DctM subunit domain-containing protein</fullName>
    </recommendedName>
</protein>
<keyword evidence="1" id="KW-0472">Membrane</keyword>
<evidence type="ECO:0008006" key="3">
    <source>
        <dbReference type="Google" id="ProtNLM"/>
    </source>
</evidence>
<keyword evidence="1" id="KW-0812">Transmembrane</keyword>
<keyword evidence="1" id="KW-1133">Transmembrane helix</keyword>
<organism evidence="2">
    <name type="scientific">marine sediment metagenome</name>
    <dbReference type="NCBI Taxonomy" id="412755"/>
    <lineage>
        <taxon>unclassified sequences</taxon>
        <taxon>metagenomes</taxon>
        <taxon>ecological metagenomes</taxon>
    </lineage>
</organism>
<evidence type="ECO:0000256" key="1">
    <source>
        <dbReference type="SAM" id="Phobius"/>
    </source>
</evidence>
<evidence type="ECO:0000313" key="2">
    <source>
        <dbReference type="EMBL" id="GAG00601.1"/>
    </source>
</evidence>
<accession>X0VJ66</accession>
<feature type="non-terminal residue" evidence="2">
    <location>
        <position position="263"/>
    </location>
</feature>
<feature type="transmembrane region" description="Helical" evidence="1">
    <location>
        <begin position="186"/>
        <end position="219"/>
    </location>
</feature>
<feature type="transmembrane region" description="Helical" evidence="1">
    <location>
        <begin position="12"/>
        <end position="35"/>
    </location>
</feature>
<feature type="transmembrane region" description="Helical" evidence="1">
    <location>
        <begin position="47"/>
        <end position="69"/>
    </location>
</feature>